<dbReference type="GO" id="GO:0005737">
    <property type="term" value="C:cytoplasm"/>
    <property type="evidence" value="ECO:0007669"/>
    <property type="project" value="TreeGrafter"/>
</dbReference>
<dbReference type="GO" id="GO:0005634">
    <property type="term" value="C:nucleus"/>
    <property type="evidence" value="ECO:0007669"/>
    <property type="project" value="TreeGrafter"/>
</dbReference>
<dbReference type="GeneID" id="54414540"/>
<evidence type="ECO:0000313" key="4">
    <source>
        <dbReference type="Proteomes" id="UP000504638"/>
    </source>
</evidence>
<name>A0A6G1FV48_9PEZI</name>
<proteinExistence type="predicted"/>
<dbReference type="PANTHER" id="PTHR10828:SF50">
    <property type="entry name" value="REDUCTASE (ARC2), PUTATIVE (AFU_ORTHOLOGUE AFUA_6G13400)-RELATED"/>
    <property type="match status" value="1"/>
</dbReference>
<feature type="compositionally biased region" description="Basic and acidic residues" evidence="1">
    <location>
        <begin position="158"/>
        <end position="171"/>
    </location>
</feature>
<dbReference type="Gene3D" id="3.40.250.10">
    <property type="entry name" value="Rhodanese-like domain"/>
    <property type="match status" value="1"/>
</dbReference>
<dbReference type="InterPro" id="IPR001763">
    <property type="entry name" value="Rhodanese-like_dom"/>
</dbReference>
<dbReference type="GO" id="GO:0004725">
    <property type="term" value="F:protein tyrosine phosphatase activity"/>
    <property type="evidence" value="ECO:0007669"/>
    <property type="project" value="TreeGrafter"/>
</dbReference>
<evidence type="ECO:0000256" key="1">
    <source>
        <dbReference type="SAM" id="MobiDB-lite"/>
    </source>
</evidence>
<evidence type="ECO:0000259" key="2">
    <source>
        <dbReference type="PROSITE" id="PS50206"/>
    </source>
</evidence>
<evidence type="ECO:0000313" key="5">
    <source>
        <dbReference type="RefSeq" id="XP_033531295.1"/>
    </source>
</evidence>
<reference evidence="5" key="2">
    <citation type="submission" date="2020-04" db="EMBL/GenBank/DDBJ databases">
        <authorList>
            <consortium name="NCBI Genome Project"/>
        </authorList>
    </citation>
    <scope>NUCLEOTIDE SEQUENCE</scope>
    <source>
        <strain evidence="5">CBS 781.70</strain>
    </source>
</reference>
<dbReference type="AlphaFoldDB" id="A0A6G1FV48"/>
<sequence length="187" mass="20371">MSSQPQWWDSYPAPTTTPPVFGREELLRLFQTLGGDVLSAGLLLVDVRRTDYEGGLIKGSMNLPAHSFYLNRAPLYKLCLGDGVTGISRVVFFCGSCGSRGPRAAGWFADYVAQRAQEDGIPESIKVYTLEGGIKGWVKGGPEYIQFMDAFEPTYWKPVEDQDSKQGDKPVAKPQGAPDSKSSEGAA</sequence>
<feature type="region of interest" description="Disordered" evidence="1">
    <location>
        <begin position="158"/>
        <end position="187"/>
    </location>
</feature>
<keyword evidence="4" id="KW-1185">Reference proteome</keyword>
<dbReference type="SUPFAM" id="SSF52821">
    <property type="entry name" value="Rhodanese/Cell cycle control phosphatase"/>
    <property type="match status" value="1"/>
</dbReference>
<dbReference type="EMBL" id="ML975171">
    <property type="protein sequence ID" value="KAF1809664.1"/>
    <property type="molecule type" value="Genomic_DNA"/>
</dbReference>
<dbReference type="SMART" id="SM00450">
    <property type="entry name" value="RHOD"/>
    <property type="match status" value="1"/>
</dbReference>
<dbReference type="InterPro" id="IPR036873">
    <property type="entry name" value="Rhodanese-like_dom_sf"/>
</dbReference>
<gene>
    <name evidence="3 5" type="ORF">P152DRAFT_156262</name>
</gene>
<dbReference type="RefSeq" id="XP_033531295.1">
    <property type="nucleotide sequence ID" value="XM_033673970.1"/>
</dbReference>
<accession>A0A6G1FV48</accession>
<dbReference type="OrthoDB" id="8300214at2759"/>
<reference evidence="3 5" key="1">
    <citation type="submission" date="2020-01" db="EMBL/GenBank/DDBJ databases">
        <authorList>
            <consortium name="DOE Joint Genome Institute"/>
            <person name="Haridas S."/>
            <person name="Albert R."/>
            <person name="Binder M."/>
            <person name="Bloem J."/>
            <person name="Labutti K."/>
            <person name="Salamov A."/>
            <person name="Andreopoulos B."/>
            <person name="Baker S.E."/>
            <person name="Barry K."/>
            <person name="Bills G."/>
            <person name="Bluhm B.H."/>
            <person name="Cannon C."/>
            <person name="Castanera R."/>
            <person name="Culley D.E."/>
            <person name="Daum C."/>
            <person name="Ezra D."/>
            <person name="Gonzalez J.B."/>
            <person name="Henrissat B."/>
            <person name="Kuo A."/>
            <person name="Liang C."/>
            <person name="Lipzen A."/>
            <person name="Lutzoni F."/>
            <person name="Magnuson J."/>
            <person name="Mondo S."/>
            <person name="Nolan M."/>
            <person name="Ohm R."/>
            <person name="Pangilinan J."/>
            <person name="Park H.-J."/>
            <person name="Ramirez L."/>
            <person name="Alfaro M."/>
            <person name="Sun H."/>
            <person name="Tritt A."/>
            <person name="Yoshinaga Y."/>
            <person name="Zwiers L.-H."/>
            <person name="Turgeon B.G."/>
            <person name="Goodwin S.B."/>
            <person name="Spatafora J.W."/>
            <person name="Crous P.W."/>
            <person name="Grigoriev I.V."/>
        </authorList>
    </citation>
    <scope>NUCLEOTIDE SEQUENCE</scope>
    <source>
        <strain evidence="3 5">CBS 781.70</strain>
    </source>
</reference>
<feature type="domain" description="Rhodanese" evidence="2">
    <location>
        <begin position="38"/>
        <end position="146"/>
    </location>
</feature>
<dbReference type="PANTHER" id="PTHR10828">
    <property type="entry name" value="M-PHASE INDUCER PHOSPHATASE DUAL SPECIFICITY PHOSPHATASE CDC25"/>
    <property type="match status" value="1"/>
</dbReference>
<dbReference type="Pfam" id="PF00581">
    <property type="entry name" value="Rhodanese"/>
    <property type="match status" value="1"/>
</dbReference>
<protein>
    <submittedName>
        <fullName evidence="3 5">Rhodanese-like protein</fullName>
    </submittedName>
</protein>
<dbReference type="Proteomes" id="UP000504638">
    <property type="component" value="Unplaced"/>
</dbReference>
<dbReference type="PROSITE" id="PS50206">
    <property type="entry name" value="RHODANESE_3"/>
    <property type="match status" value="1"/>
</dbReference>
<reference evidence="5" key="3">
    <citation type="submission" date="2025-04" db="UniProtKB">
        <authorList>
            <consortium name="RefSeq"/>
        </authorList>
    </citation>
    <scope>IDENTIFICATION</scope>
    <source>
        <strain evidence="5">CBS 781.70</strain>
    </source>
</reference>
<organism evidence="3">
    <name type="scientific">Eremomyces bilateralis CBS 781.70</name>
    <dbReference type="NCBI Taxonomy" id="1392243"/>
    <lineage>
        <taxon>Eukaryota</taxon>
        <taxon>Fungi</taxon>
        <taxon>Dikarya</taxon>
        <taxon>Ascomycota</taxon>
        <taxon>Pezizomycotina</taxon>
        <taxon>Dothideomycetes</taxon>
        <taxon>Dothideomycetes incertae sedis</taxon>
        <taxon>Eremomycetales</taxon>
        <taxon>Eremomycetaceae</taxon>
        <taxon>Eremomyces</taxon>
    </lineage>
</organism>
<evidence type="ECO:0000313" key="3">
    <source>
        <dbReference type="EMBL" id="KAF1809664.1"/>
    </source>
</evidence>